<dbReference type="SMART" id="SM00185">
    <property type="entry name" value="ARM"/>
    <property type="match status" value="6"/>
</dbReference>
<dbReference type="InterPro" id="IPR000225">
    <property type="entry name" value="Armadillo"/>
</dbReference>
<dbReference type="InterPro" id="IPR013087">
    <property type="entry name" value="Znf_C2H2_type"/>
</dbReference>
<evidence type="ECO:0000259" key="4">
    <source>
        <dbReference type="PROSITE" id="PS50157"/>
    </source>
</evidence>
<evidence type="ECO:0000256" key="3">
    <source>
        <dbReference type="SAM" id="MobiDB-lite"/>
    </source>
</evidence>
<protein>
    <recommendedName>
        <fullName evidence="4">C2H2-type domain-containing protein</fullName>
    </recommendedName>
</protein>
<dbReference type="PANTHER" id="PTHR21356:SF1">
    <property type="entry name" value="ARMADILLO REPEAT-CONTAINING PROTEIN 2"/>
    <property type="match status" value="1"/>
</dbReference>
<keyword evidence="1" id="KW-0863">Zinc-finger</keyword>
<feature type="compositionally biased region" description="Low complexity" evidence="3">
    <location>
        <begin position="103"/>
        <end position="126"/>
    </location>
</feature>
<organism evidence="5">
    <name type="scientific">Alexandrium monilatum</name>
    <dbReference type="NCBI Taxonomy" id="311494"/>
    <lineage>
        <taxon>Eukaryota</taxon>
        <taxon>Sar</taxon>
        <taxon>Alveolata</taxon>
        <taxon>Dinophyceae</taxon>
        <taxon>Gonyaulacales</taxon>
        <taxon>Pyrocystaceae</taxon>
        <taxon>Alexandrium</taxon>
    </lineage>
</organism>
<feature type="compositionally biased region" description="Low complexity" evidence="3">
    <location>
        <begin position="150"/>
        <end position="171"/>
    </location>
</feature>
<dbReference type="SMART" id="SM00355">
    <property type="entry name" value="ZnF_C2H2"/>
    <property type="match status" value="1"/>
</dbReference>
<dbReference type="GO" id="GO:0044782">
    <property type="term" value="P:cilium organization"/>
    <property type="evidence" value="ECO:0007669"/>
    <property type="project" value="TreeGrafter"/>
</dbReference>
<feature type="region of interest" description="Disordered" evidence="3">
    <location>
        <begin position="1"/>
        <end position="179"/>
    </location>
</feature>
<dbReference type="PROSITE" id="PS50157">
    <property type="entry name" value="ZINC_FINGER_C2H2_2"/>
    <property type="match status" value="1"/>
</dbReference>
<dbReference type="PROSITE" id="PS00028">
    <property type="entry name" value="ZINC_FINGER_C2H2_1"/>
    <property type="match status" value="1"/>
</dbReference>
<gene>
    <name evidence="5" type="ORF">AMON00008_LOCUS47576</name>
</gene>
<dbReference type="SUPFAM" id="SSF48371">
    <property type="entry name" value="ARM repeat"/>
    <property type="match status" value="1"/>
</dbReference>
<dbReference type="InterPro" id="IPR038905">
    <property type="entry name" value="ARMC2"/>
</dbReference>
<keyword evidence="1" id="KW-0479">Metal-binding</keyword>
<dbReference type="InterPro" id="IPR016024">
    <property type="entry name" value="ARM-type_fold"/>
</dbReference>
<dbReference type="AlphaFoldDB" id="A0A7S4SBQ2"/>
<feature type="compositionally biased region" description="Basic and acidic residues" evidence="3">
    <location>
        <begin position="1"/>
        <end position="10"/>
    </location>
</feature>
<reference evidence="5" key="1">
    <citation type="submission" date="2021-01" db="EMBL/GenBank/DDBJ databases">
        <authorList>
            <person name="Corre E."/>
            <person name="Pelletier E."/>
            <person name="Niang G."/>
            <person name="Scheremetjew M."/>
            <person name="Finn R."/>
            <person name="Kale V."/>
            <person name="Holt S."/>
            <person name="Cochrane G."/>
            <person name="Meng A."/>
            <person name="Brown T."/>
            <person name="Cohen L."/>
        </authorList>
    </citation>
    <scope>NUCLEOTIDE SEQUENCE</scope>
    <source>
        <strain evidence="5">CCMP3105</strain>
    </source>
</reference>
<sequence length="825" mass="87992">MSSRSSRAELPETIFEGDEGGRGRVDVLRFEDEDGEDTPMMRRPSPQDSEVDQAASSGSEELTAVPPAGAAPPPPARLPARPPRPPGVGPPGGYPGGYPAGPPRASGSGYPDHGAAGSRAGAASASPRRKDGASQGHRVSSSPSRRRRVYSSSPSPTGATAGSGKASGSSPPGSPSRRDWDAACETVIAKLHALASSKEKRKKGGDLMVTLAERIWDLTLDLRARKGTSSEQYAAKLLREVMSLMDVKDLKDTKCIFKLARSALSLLQMEGATKGVHSSGVQAAYLNIAQVLFKYSQKEGYDADFLKEGLLEPLLEVLQSESPECTSNDLRVYIVGVLKNVSHEDANQKHLAQHGAVAALFGLIAADRLTGSSKEAQLLIQITATLRNLAGPQYRQFLQEDRLNALTRLMALFPGHTELLTNVARILSKLTLHTSACEAMARSDAHVRQISRTLSASVEAAPLTLRLAFVLGNLTERCERLRVVFAFDCEGTALVPQLLGRYWQRERKLGLQERERGQTGSASVKEAEEVLVKLVRLLANMAISTTAGSTLASSSAVVDPLLDMLGAKRIGESEELVLNVVAAVTNLLFYDVPSNLLFQEDSKQLLCRLFRPLLLESYNVEALIETARALGNLSRHADARKCMATLRLDEILVILLDHEDRDLVFYVCGALVNLAADPDCTTRLMSACPVVEKLAKLLGDAPLEDTALQLVAVKVLTNLSLDPSIGWPAAAVGKVRGALEQIIGADGNCGEGGAEGEDQQLGELSRHLLGRLPQGVAAEPPGGEAAGAADGPAEAGRCICPHGGCGRVFSSEEKLSAHLKRRHSG</sequence>
<feature type="compositionally biased region" description="Pro residues" evidence="3">
    <location>
        <begin position="69"/>
        <end position="93"/>
    </location>
</feature>
<dbReference type="EMBL" id="HBNR01067295">
    <property type="protein sequence ID" value="CAE4640019.1"/>
    <property type="molecule type" value="Transcribed_RNA"/>
</dbReference>
<name>A0A7S4SBQ2_9DINO</name>
<dbReference type="PROSITE" id="PS50176">
    <property type="entry name" value="ARM_REPEAT"/>
    <property type="match status" value="1"/>
</dbReference>
<evidence type="ECO:0000256" key="2">
    <source>
        <dbReference type="PROSITE-ProRule" id="PRU00259"/>
    </source>
</evidence>
<proteinExistence type="predicted"/>
<dbReference type="GO" id="GO:0008270">
    <property type="term" value="F:zinc ion binding"/>
    <property type="evidence" value="ECO:0007669"/>
    <property type="project" value="UniProtKB-KW"/>
</dbReference>
<dbReference type="Gene3D" id="1.25.10.10">
    <property type="entry name" value="Leucine-rich Repeat Variant"/>
    <property type="match status" value="2"/>
</dbReference>
<accession>A0A7S4SBQ2</accession>
<feature type="domain" description="C2H2-type" evidence="4">
    <location>
        <begin position="798"/>
        <end position="825"/>
    </location>
</feature>
<dbReference type="InterPro" id="IPR011989">
    <property type="entry name" value="ARM-like"/>
</dbReference>
<evidence type="ECO:0000256" key="1">
    <source>
        <dbReference type="PROSITE-ProRule" id="PRU00042"/>
    </source>
</evidence>
<keyword evidence="1" id="KW-0862">Zinc</keyword>
<feature type="compositionally biased region" description="Basic and acidic residues" evidence="3">
    <location>
        <begin position="19"/>
        <end position="30"/>
    </location>
</feature>
<evidence type="ECO:0000313" key="5">
    <source>
        <dbReference type="EMBL" id="CAE4640019.1"/>
    </source>
</evidence>
<dbReference type="PANTHER" id="PTHR21356">
    <property type="entry name" value="ARMADILLO REPEAT CONTAINING 2"/>
    <property type="match status" value="1"/>
</dbReference>
<feature type="repeat" description="ARM" evidence="2">
    <location>
        <begin position="309"/>
        <end position="356"/>
    </location>
</feature>